<keyword evidence="3" id="KW-1185">Reference proteome</keyword>
<comment type="caution">
    <text evidence="2">The sequence shown here is derived from an EMBL/GenBank/DDBJ whole genome shotgun (WGS) entry which is preliminary data.</text>
</comment>
<accession>A0A2G8RBA5</accession>
<dbReference type="EMBL" id="AWWI01000120">
    <property type="protein sequence ID" value="PIL18827.1"/>
    <property type="molecule type" value="Genomic_DNA"/>
</dbReference>
<proteinExistence type="predicted"/>
<sequence length="145" mass="15644">MTEKRACATTPAMSRRNFLSALPASGVALALPAAAMSDQPDPVVPVYREWLDARRTWRELADLPGNGNWQDPRSLAAEAREEVAQEAMLALKPTSLEGVGALAALAWFYVSPASNDEADHAEAHDCRAIMAIWCACTGKDGYPET</sequence>
<gene>
    <name evidence="2" type="ORF">P775_17445</name>
</gene>
<feature type="chain" id="PRO_5013546724" description="Twin-arginine translocation signal domain-containing protein" evidence="1">
    <location>
        <begin position="31"/>
        <end position="145"/>
    </location>
</feature>
<feature type="signal peptide" evidence="1">
    <location>
        <begin position="1"/>
        <end position="30"/>
    </location>
</feature>
<dbReference type="InterPro" id="IPR006311">
    <property type="entry name" value="TAT_signal"/>
</dbReference>
<protein>
    <recommendedName>
        <fullName evidence="4">Twin-arginine translocation signal domain-containing protein</fullName>
    </recommendedName>
</protein>
<keyword evidence="1" id="KW-0732">Signal</keyword>
<evidence type="ECO:0000313" key="2">
    <source>
        <dbReference type="EMBL" id="PIL18827.1"/>
    </source>
</evidence>
<dbReference type="RefSeq" id="WP_099912024.1">
    <property type="nucleotide sequence ID" value="NZ_AWWI01000120.1"/>
</dbReference>
<dbReference type="Proteomes" id="UP000231259">
    <property type="component" value="Unassembled WGS sequence"/>
</dbReference>
<dbReference type="PROSITE" id="PS51318">
    <property type="entry name" value="TAT"/>
    <property type="match status" value="1"/>
</dbReference>
<dbReference type="AlphaFoldDB" id="A0A2G8RBA5"/>
<reference evidence="2 3" key="1">
    <citation type="submission" date="2013-09" db="EMBL/GenBank/DDBJ databases">
        <title>Genome sequencing of Phaeobacter antarcticus sp. nov. SM1211.</title>
        <authorList>
            <person name="Zhang X.-Y."/>
            <person name="Liu C."/>
            <person name="Chen X.-L."/>
            <person name="Xie B.-B."/>
            <person name="Qin Q.-L."/>
            <person name="Rong J.-C."/>
            <person name="Zhang Y.-Z."/>
        </authorList>
    </citation>
    <scope>NUCLEOTIDE SEQUENCE [LARGE SCALE GENOMIC DNA]</scope>
    <source>
        <strain evidence="2 3">SM1211</strain>
    </source>
</reference>
<evidence type="ECO:0000313" key="3">
    <source>
        <dbReference type="Proteomes" id="UP000231259"/>
    </source>
</evidence>
<organism evidence="2 3">
    <name type="scientific">Puniceibacterium antarcticum</name>
    <dbReference type="NCBI Taxonomy" id="1206336"/>
    <lineage>
        <taxon>Bacteria</taxon>
        <taxon>Pseudomonadati</taxon>
        <taxon>Pseudomonadota</taxon>
        <taxon>Alphaproteobacteria</taxon>
        <taxon>Rhodobacterales</taxon>
        <taxon>Paracoccaceae</taxon>
        <taxon>Puniceibacterium</taxon>
    </lineage>
</organism>
<dbReference type="OrthoDB" id="7870012at2"/>
<evidence type="ECO:0000256" key="1">
    <source>
        <dbReference type="SAM" id="SignalP"/>
    </source>
</evidence>
<name>A0A2G8RBA5_9RHOB</name>
<evidence type="ECO:0008006" key="4">
    <source>
        <dbReference type="Google" id="ProtNLM"/>
    </source>
</evidence>